<dbReference type="InterPro" id="IPR006597">
    <property type="entry name" value="Sel1-like"/>
</dbReference>
<dbReference type="PANTHER" id="PTHR45011">
    <property type="entry name" value="DAP3-BINDING CELL DEATH ENHANCER 1"/>
    <property type="match status" value="1"/>
</dbReference>
<evidence type="ECO:0000313" key="3">
    <source>
        <dbReference type="Proteomes" id="UP000770661"/>
    </source>
</evidence>
<dbReference type="Proteomes" id="UP000770661">
    <property type="component" value="Unassembled WGS sequence"/>
</dbReference>
<name>A0A8J4YDV6_CHIOP</name>
<keyword evidence="3" id="KW-1185">Reference proteome</keyword>
<gene>
    <name evidence="2" type="ORF">GWK47_047203</name>
</gene>
<accession>A0A8J4YDV6</accession>
<dbReference type="Pfam" id="PF08238">
    <property type="entry name" value="Sel1"/>
    <property type="match status" value="2"/>
</dbReference>
<protein>
    <submittedName>
        <fullName evidence="2">Uncharacterized protein</fullName>
    </submittedName>
</protein>
<dbReference type="Gene3D" id="1.25.40.10">
    <property type="entry name" value="Tetratricopeptide repeat domain"/>
    <property type="match status" value="1"/>
</dbReference>
<feature type="region of interest" description="Disordered" evidence="1">
    <location>
        <begin position="96"/>
        <end position="119"/>
    </location>
</feature>
<dbReference type="PANTHER" id="PTHR45011:SF1">
    <property type="entry name" value="DAP3-BINDING CELL DEATH ENHANCER 1"/>
    <property type="match status" value="1"/>
</dbReference>
<dbReference type="OrthoDB" id="2384430at2759"/>
<dbReference type="AlphaFoldDB" id="A0A8J4YDV6"/>
<proteinExistence type="predicted"/>
<evidence type="ECO:0000256" key="1">
    <source>
        <dbReference type="SAM" id="MobiDB-lite"/>
    </source>
</evidence>
<dbReference type="InterPro" id="IPR052748">
    <property type="entry name" value="ISR_Activator"/>
</dbReference>
<reference evidence="2" key="1">
    <citation type="submission" date="2020-07" db="EMBL/GenBank/DDBJ databases">
        <title>The High-quality genome of the commercially important snow crab, Chionoecetes opilio.</title>
        <authorList>
            <person name="Jeong J.-H."/>
            <person name="Ryu S."/>
        </authorList>
    </citation>
    <scope>NUCLEOTIDE SEQUENCE</scope>
    <source>
        <strain evidence="2">MADBK_172401_WGS</strain>
        <tissue evidence="2">Digestive gland</tissue>
    </source>
</reference>
<sequence length="643" mass="72771">MWRVIHSIGRGLRSVRPSQCCPQDCSEEGPGKHHAHPAHHDNEVSKAQAATLRHYSTVLYWSPLTIRGNHSSPGGVTYSVTQTLCESHSSFCQVGEGIHTASGDNGSHREEGRASPHPRCPPWHWQILQDIQTLEKCHSEKTEERTEEEDPKAWRKTCDSQEWREVLQASPTLQALGWGSAAALTWSLYHGWSDHHHLYMKKNEQQTPYSVCTQSHSEHEDVTKQDHQNGDMWSFHRPFKDFIPSERDHSHSPDAQKNYNKYSEDIYEVPDSQCNYKSIVTYKPSPVMPHEGQTQETIIPVYSYQHKFLDKVRKVFNTHESNYGKENHKIEDLIKYDTQVHDVNASPISHEDKCFKVLERADSGCPSDMNQSSNSQTCTPRKELTHTQYREEESNVTKTVSVISRENPVTDVYESEGEEDVGERYQSATQNEPGNNSYDANMKTLHARLFEIVKADHEERFSEMLKDKKVLLNKKPEERVVCFQAGVLAGDPNAAFNLALCYHTGQGVMQDFDKARRLYEASSAAGHGWATYNLAVIVHQGLGGPALPLKAYTLLLQAAQMGVTEAQEALSRMEGEKQQQTVSSQDEEDEPCLRQCSSEPCLASALQQEWSSSYSTGDLQSLLDEEDWNTGDFSTVADLSQSM</sequence>
<dbReference type="EMBL" id="JACEEZ010011908">
    <property type="protein sequence ID" value="KAG0721059.1"/>
    <property type="molecule type" value="Genomic_DNA"/>
</dbReference>
<dbReference type="SMART" id="SM00671">
    <property type="entry name" value="SEL1"/>
    <property type="match status" value="2"/>
</dbReference>
<organism evidence="2 3">
    <name type="scientific">Chionoecetes opilio</name>
    <name type="common">Atlantic snow crab</name>
    <name type="synonym">Cancer opilio</name>
    <dbReference type="NCBI Taxonomy" id="41210"/>
    <lineage>
        <taxon>Eukaryota</taxon>
        <taxon>Metazoa</taxon>
        <taxon>Ecdysozoa</taxon>
        <taxon>Arthropoda</taxon>
        <taxon>Crustacea</taxon>
        <taxon>Multicrustacea</taxon>
        <taxon>Malacostraca</taxon>
        <taxon>Eumalacostraca</taxon>
        <taxon>Eucarida</taxon>
        <taxon>Decapoda</taxon>
        <taxon>Pleocyemata</taxon>
        <taxon>Brachyura</taxon>
        <taxon>Eubrachyura</taxon>
        <taxon>Majoidea</taxon>
        <taxon>Majidae</taxon>
        <taxon>Chionoecetes</taxon>
    </lineage>
</organism>
<comment type="caution">
    <text evidence="2">The sequence shown here is derived from an EMBL/GenBank/DDBJ whole genome shotgun (WGS) entry which is preliminary data.</text>
</comment>
<evidence type="ECO:0000313" key="2">
    <source>
        <dbReference type="EMBL" id="KAG0721059.1"/>
    </source>
</evidence>
<feature type="region of interest" description="Disordered" evidence="1">
    <location>
        <begin position="571"/>
        <end position="591"/>
    </location>
</feature>
<dbReference type="SUPFAM" id="SSF81901">
    <property type="entry name" value="HCP-like"/>
    <property type="match status" value="1"/>
</dbReference>
<dbReference type="InterPro" id="IPR011990">
    <property type="entry name" value="TPR-like_helical_dom_sf"/>
</dbReference>